<dbReference type="Gene3D" id="3.40.50.300">
    <property type="entry name" value="P-loop containing nucleotide triphosphate hydrolases"/>
    <property type="match status" value="1"/>
</dbReference>
<accession>A0A914BJF9</accession>
<dbReference type="Proteomes" id="UP000887568">
    <property type="component" value="Unplaced"/>
</dbReference>
<evidence type="ECO:0008006" key="4">
    <source>
        <dbReference type="Google" id="ProtNLM"/>
    </source>
</evidence>
<dbReference type="InterPro" id="IPR027417">
    <property type="entry name" value="P-loop_NTPase"/>
</dbReference>
<dbReference type="OMA" id="VARIWSN"/>
<dbReference type="AlphaFoldDB" id="A0A914BJF9"/>
<sequence length="462" mass="52608">MANYILGVKWEYNFRFKLVDERGEGHQSQAHSQTQHITSYTIHYSDHINVPYTLTIIDTPGFGDTRGIEHDRATVEQIKEFFTHPEAHGVDHIDAVGFVVQASQARLTPTQTYVFESILSIFGKNIEPNILLLITFCDGQTPKVLHAVKEAKLPFGNTFKFNNSALFASQGDGGMSIEAMFWQMGYKSMKTFFDALDYLEPQSLILTVAVLEERKCLEAALKGVKPQIEFARAQTEQLKKDIKMLEEHEKEMEECKSYEYEALVPKLTIIRDEDEGSTNCLNCLYTCHHPCTYSNATFLCRAMSWGDCTVCPGKCSSSDHVYEHSRYHWKMVKEKQTYANIESRYRHAQGRKQTREEVIKKVRADLATSEAAVSELIKESHRSTQRLEKIALKPHPIGLKEYLDVLIESEKATQKPGWEKRVGSLEKTKLTESTDAAVKDAAKSDSASNNMWSKIKKTFGYT</sequence>
<evidence type="ECO:0000256" key="1">
    <source>
        <dbReference type="SAM" id="Coils"/>
    </source>
</evidence>
<dbReference type="CDD" id="cd00882">
    <property type="entry name" value="Ras_like_GTPase"/>
    <property type="match status" value="1"/>
</dbReference>
<keyword evidence="3" id="KW-1185">Reference proteome</keyword>
<dbReference type="SUPFAM" id="SSF52540">
    <property type="entry name" value="P-loop containing nucleoside triphosphate hydrolases"/>
    <property type="match status" value="1"/>
</dbReference>
<feature type="coiled-coil region" evidence="1">
    <location>
        <begin position="228"/>
        <end position="255"/>
    </location>
</feature>
<dbReference type="PANTHER" id="PTHR32046:SF14">
    <property type="match status" value="1"/>
</dbReference>
<dbReference type="OrthoDB" id="8954335at2759"/>
<dbReference type="EnsemblMetazoa" id="XM_038219649.1">
    <property type="protein sequence ID" value="XP_038075577.1"/>
    <property type="gene ID" value="LOC119743245"/>
</dbReference>
<proteinExistence type="predicted"/>
<name>A0A914BJF9_PATMI</name>
<evidence type="ECO:0000313" key="3">
    <source>
        <dbReference type="Proteomes" id="UP000887568"/>
    </source>
</evidence>
<dbReference type="GeneID" id="119743245"/>
<evidence type="ECO:0000313" key="2">
    <source>
        <dbReference type="EnsemblMetazoa" id="XP_038075577.1"/>
    </source>
</evidence>
<keyword evidence="1" id="KW-0175">Coiled coil</keyword>
<dbReference type="PANTHER" id="PTHR32046">
    <property type="entry name" value="G DOMAIN-CONTAINING PROTEIN"/>
    <property type="match status" value="1"/>
</dbReference>
<dbReference type="RefSeq" id="XP_038075577.1">
    <property type="nucleotide sequence ID" value="XM_038219649.1"/>
</dbReference>
<organism evidence="2 3">
    <name type="scientific">Patiria miniata</name>
    <name type="common">Bat star</name>
    <name type="synonym">Asterina miniata</name>
    <dbReference type="NCBI Taxonomy" id="46514"/>
    <lineage>
        <taxon>Eukaryota</taxon>
        <taxon>Metazoa</taxon>
        <taxon>Echinodermata</taxon>
        <taxon>Eleutherozoa</taxon>
        <taxon>Asterozoa</taxon>
        <taxon>Asteroidea</taxon>
        <taxon>Valvatacea</taxon>
        <taxon>Valvatida</taxon>
        <taxon>Asterinidae</taxon>
        <taxon>Patiria</taxon>
    </lineage>
</organism>
<reference evidence="2" key="1">
    <citation type="submission" date="2022-11" db="UniProtKB">
        <authorList>
            <consortium name="EnsemblMetazoa"/>
        </authorList>
    </citation>
    <scope>IDENTIFICATION</scope>
</reference>
<protein>
    <recommendedName>
        <fullName evidence="4">AIG1-type G domain-containing protein</fullName>
    </recommendedName>
</protein>